<name>A0AA39XSP4_9PEZI</name>
<organism evidence="2 3">
    <name type="scientific">Cercophora newfieldiana</name>
    <dbReference type="NCBI Taxonomy" id="92897"/>
    <lineage>
        <taxon>Eukaryota</taxon>
        <taxon>Fungi</taxon>
        <taxon>Dikarya</taxon>
        <taxon>Ascomycota</taxon>
        <taxon>Pezizomycotina</taxon>
        <taxon>Sordariomycetes</taxon>
        <taxon>Sordariomycetidae</taxon>
        <taxon>Sordariales</taxon>
        <taxon>Lasiosphaeriaceae</taxon>
        <taxon>Cercophora</taxon>
    </lineage>
</organism>
<gene>
    <name evidence="2" type="ORF">B0T16DRAFT_423328</name>
</gene>
<keyword evidence="1" id="KW-1133">Transmembrane helix</keyword>
<keyword evidence="3" id="KW-1185">Reference proteome</keyword>
<evidence type="ECO:0000256" key="1">
    <source>
        <dbReference type="SAM" id="Phobius"/>
    </source>
</evidence>
<sequence length="151" mass="14601">MPPPPAHGVGVRQVIAAAAPGVDDAIALGVGVDEGEDVGFQGAFRNSGGFLVAVIIVLFSSFLFVPAVGGLGSTALLSLLGLSLEFLFGFPEPLAVVVCVVDVGAGDAEPVAVPGEGFAVVFPSGIGGCGGGAADEVAVVGEVGEGVGLDL</sequence>
<protein>
    <submittedName>
        <fullName evidence="2">Uncharacterized protein</fullName>
    </submittedName>
</protein>
<accession>A0AA39XSP4</accession>
<keyword evidence="1" id="KW-0472">Membrane</keyword>
<evidence type="ECO:0000313" key="3">
    <source>
        <dbReference type="Proteomes" id="UP001174936"/>
    </source>
</evidence>
<feature type="transmembrane region" description="Helical" evidence="1">
    <location>
        <begin position="50"/>
        <end position="80"/>
    </location>
</feature>
<dbReference type="AlphaFoldDB" id="A0AA39XSP4"/>
<dbReference type="EMBL" id="JAULSV010000007">
    <property type="protein sequence ID" value="KAK0639524.1"/>
    <property type="molecule type" value="Genomic_DNA"/>
</dbReference>
<comment type="caution">
    <text evidence="2">The sequence shown here is derived from an EMBL/GenBank/DDBJ whole genome shotgun (WGS) entry which is preliminary data.</text>
</comment>
<proteinExistence type="predicted"/>
<reference evidence="2" key="1">
    <citation type="submission" date="2023-06" db="EMBL/GenBank/DDBJ databases">
        <title>Genome-scale phylogeny and comparative genomics of the fungal order Sordariales.</title>
        <authorList>
            <consortium name="Lawrence Berkeley National Laboratory"/>
            <person name="Hensen N."/>
            <person name="Bonometti L."/>
            <person name="Westerberg I."/>
            <person name="Brannstrom I.O."/>
            <person name="Guillou S."/>
            <person name="Cros-Aarteil S."/>
            <person name="Calhoun S."/>
            <person name="Haridas S."/>
            <person name="Kuo A."/>
            <person name="Mondo S."/>
            <person name="Pangilinan J."/>
            <person name="Riley R."/>
            <person name="Labutti K."/>
            <person name="Andreopoulos B."/>
            <person name="Lipzen A."/>
            <person name="Chen C."/>
            <person name="Yanf M."/>
            <person name="Daum C."/>
            <person name="Ng V."/>
            <person name="Clum A."/>
            <person name="Steindorff A."/>
            <person name="Ohm R."/>
            <person name="Martin F."/>
            <person name="Silar P."/>
            <person name="Natvig D."/>
            <person name="Lalanne C."/>
            <person name="Gautier V."/>
            <person name="Ament-Velasquez S.L."/>
            <person name="Kruys A."/>
            <person name="Hutchinson M.I."/>
            <person name="Powell A.J."/>
            <person name="Barry K."/>
            <person name="Miller A.N."/>
            <person name="Grigoriev I.V."/>
            <person name="Debuchy R."/>
            <person name="Gladieux P."/>
            <person name="Thoren M.H."/>
            <person name="Johannesson H."/>
        </authorList>
    </citation>
    <scope>NUCLEOTIDE SEQUENCE</scope>
    <source>
        <strain evidence="2">SMH2532-1</strain>
    </source>
</reference>
<keyword evidence="1" id="KW-0812">Transmembrane</keyword>
<dbReference type="Proteomes" id="UP001174936">
    <property type="component" value="Unassembled WGS sequence"/>
</dbReference>
<evidence type="ECO:0000313" key="2">
    <source>
        <dbReference type="EMBL" id="KAK0639524.1"/>
    </source>
</evidence>